<geneLocation type="nucleomorph" evidence="5"/>
<dbReference type="FunFam" id="3.30.860.10:FF:000002">
    <property type="entry name" value="40S ribosomal protein S15"/>
    <property type="match status" value="1"/>
</dbReference>
<dbReference type="PIRSF" id="PIRSF002144">
    <property type="entry name" value="Ribosomal_S19"/>
    <property type="match status" value="1"/>
</dbReference>
<dbReference type="GO" id="GO:0022627">
    <property type="term" value="C:cytosolic small ribosomal subunit"/>
    <property type="evidence" value="ECO:0007669"/>
    <property type="project" value="TreeGrafter"/>
</dbReference>
<dbReference type="Proteomes" id="UP000243348">
    <property type="component" value="Nucleomorph 1"/>
</dbReference>
<protein>
    <submittedName>
        <fullName evidence="5">40S ribosomal protein S15</fullName>
    </submittedName>
</protein>
<sequence length="163" mass="19081">MVSFFFHCKILLKFFIINYCLKKEQRKKIFKKFKYKGLELDSLLKISAKDLVKLLKSRGRRKFSRGLRQKPITLIRKLRKAKKETLLGEKTQKVKTHLRNMIIVPEMIGNQLEVYNGVLFTNFEIKPEMVGHYFGEFSLTYKPVKHGRPGVGASSSSRFVPLK</sequence>
<evidence type="ECO:0000256" key="4">
    <source>
        <dbReference type="RuleBase" id="RU003485"/>
    </source>
</evidence>
<dbReference type="InterPro" id="IPR005713">
    <property type="entry name" value="Ribosomal_uS19_euk/arc"/>
</dbReference>
<accession>J7G197</accession>
<dbReference type="SUPFAM" id="SSF54570">
    <property type="entry name" value="Ribosomal protein S19"/>
    <property type="match status" value="1"/>
</dbReference>
<dbReference type="Gene3D" id="3.30.860.10">
    <property type="entry name" value="30s Ribosomal Protein S19, Chain A"/>
    <property type="match status" value="1"/>
</dbReference>
<organism evidence="5 6">
    <name type="scientific">Chroomonas mesostigmatica CCMP1168</name>
    <dbReference type="NCBI Taxonomy" id="1195612"/>
    <lineage>
        <taxon>Eukaryota</taxon>
        <taxon>Cryptophyceae</taxon>
        <taxon>Pyrenomonadales</taxon>
        <taxon>Chroomonadaceae</taxon>
        <taxon>Chroomonas</taxon>
    </lineage>
</organism>
<dbReference type="GO" id="GO:0006412">
    <property type="term" value="P:translation"/>
    <property type="evidence" value="ECO:0007669"/>
    <property type="project" value="InterPro"/>
</dbReference>
<keyword evidence="3 4" id="KW-0687">Ribonucleoprotein</keyword>
<dbReference type="Pfam" id="PF00203">
    <property type="entry name" value="Ribosomal_S19"/>
    <property type="match status" value="1"/>
</dbReference>
<dbReference type="PRINTS" id="PR00975">
    <property type="entry name" value="RIBOSOMALS19"/>
</dbReference>
<proteinExistence type="inferred from homology"/>
<dbReference type="PANTHER" id="PTHR11880">
    <property type="entry name" value="RIBOSOMAL PROTEIN S19P FAMILY MEMBER"/>
    <property type="match status" value="1"/>
</dbReference>
<dbReference type="EMBL" id="CP003680">
    <property type="protein sequence ID" value="AFP65267.1"/>
    <property type="molecule type" value="Genomic_DNA"/>
</dbReference>
<dbReference type="GO" id="GO:0000028">
    <property type="term" value="P:ribosomal small subunit assembly"/>
    <property type="evidence" value="ECO:0007669"/>
    <property type="project" value="TreeGrafter"/>
</dbReference>
<evidence type="ECO:0000313" key="5">
    <source>
        <dbReference type="EMBL" id="AFP65267.1"/>
    </source>
</evidence>
<dbReference type="InterPro" id="IPR023575">
    <property type="entry name" value="Ribosomal_uS19_SF"/>
</dbReference>
<gene>
    <name evidence="5" type="primary">rps15</name>
    <name evidence="5" type="ORF">CMESO_67</name>
</gene>
<dbReference type="NCBIfam" id="NF003121">
    <property type="entry name" value="PRK04038.1"/>
    <property type="match status" value="1"/>
</dbReference>
<evidence type="ECO:0000313" key="6">
    <source>
        <dbReference type="Proteomes" id="UP000243348"/>
    </source>
</evidence>
<dbReference type="NCBIfam" id="TIGR01025">
    <property type="entry name" value="uS19_arch"/>
    <property type="match status" value="1"/>
</dbReference>
<comment type="similarity">
    <text evidence="1 4">Belongs to the universal ribosomal protein uS19 family.</text>
</comment>
<dbReference type="InterPro" id="IPR002222">
    <property type="entry name" value="Ribosomal_uS19"/>
</dbReference>
<keyword evidence="2 4" id="KW-0689">Ribosomal protein</keyword>
<evidence type="ECO:0000256" key="1">
    <source>
        <dbReference type="ARBA" id="ARBA00007345"/>
    </source>
</evidence>
<name>J7G197_9CRYP</name>
<evidence type="ECO:0000256" key="3">
    <source>
        <dbReference type="ARBA" id="ARBA00023274"/>
    </source>
</evidence>
<keyword evidence="5" id="KW-0542">Nucleomorph</keyword>
<dbReference type="GO" id="GO:0003735">
    <property type="term" value="F:structural constituent of ribosome"/>
    <property type="evidence" value="ECO:0007669"/>
    <property type="project" value="InterPro"/>
</dbReference>
<reference evidence="5 6" key="1">
    <citation type="journal article" date="2012" name="Genome Biol. Evol.">
        <title>Nucleomorph genome sequence of the cryptophyte alga Chroomonas mesostigmatica CCMP1168 reveals lineage-specific gene loss and genome complexity.</title>
        <authorList>
            <person name="Moore C.E."/>
            <person name="Curtis B."/>
            <person name="Mills T."/>
            <person name="Tanifuji G."/>
            <person name="Archibald J.M."/>
        </authorList>
    </citation>
    <scope>NUCLEOTIDE SEQUENCE [LARGE SCALE GENOMIC DNA]</scope>
    <source>
        <strain evidence="5 6">CCMP1168</strain>
    </source>
</reference>
<dbReference type="PANTHER" id="PTHR11880:SF68">
    <property type="entry name" value="SMALL RIBOSOMAL SUBUNIT PROTEIN US19"/>
    <property type="match status" value="1"/>
</dbReference>
<dbReference type="AlphaFoldDB" id="J7G197"/>
<evidence type="ECO:0000256" key="2">
    <source>
        <dbReference type="ARBA" id="ARBA00022980"/>
    </source>
</evidence>
<dbReference type="HAMAP" id="MF_00531">
    <property type="entry name" value="Ribosomal_uS19"/>
    <property type="match status" value="1"/>
</dbReference>